<comment type="similarity">
    <text evidence="14">Belongs to the methylthiotransferase family. MiaB subfamily.</text>
</comment>
<keyword evidence="3 14" id="KW-0963">Cytoplasm</keyword>
<dbReference type="PROSITE" id="PS51918">
    <property type="entry name" value="RADICAL_SAM"/>
    <property type="match status" value="1"/>
</dbReference>
<evidence type="ECO:0000313" key="18">
    <source>
        <dbReference type="EMBL" id="QWF70070.1"/>
    </source>
</evidence>
<dbReference type="FunFam" id="3.40.50.12160:FF:000001">
    <property type="entry name" value="tRNA-2-methylthio-N(6)-dimethylallyladenosine synthase"/>
    <property type="match status" value="1"/>
</dbReference>
<dbReference type="SFLD" id="SFLDF00273">
    <property type="entry name" value="(dimethylallyl)adenosine_tRNA"/>
    <property type="match status" value="1"/>
</dbReference>
<dbReference type="GO" id="GO:0035597">
    <property type="term" value="F:tRNA-2-methylthio-N(6)-dimethylallyladenosine(37) synthase activity"/>
    <property type="evidence" value="ECO:0007669"/>
    <property type="project" value="UniProtKB-EC"/>
</dbReference>
<reference evidence="18" key="1">
    <citation type="submission" date="2021-04" db="EMBL/GenBank/DDBJ databases">
        <title>Draft genome sequence data of methanotrophic Methylovulum sp. strain S1L and Methylomonas sp. strain S2AM isolated from boreal lake water columns.</title>
        <authorList>
            <person name="Rissanen A.J."/>
            <person name="Mangayil R."/>
            <person name="Svenning M.M."/>
            <person name="Khanongnuch R."/>
        </authorList>
    </citation>
    <scope>NUCLEOTIDE SEQUENCE</scope>
    <source>
        <strain evidence="18">S2AM</strain>
    </source>
</reference>
<feature type="binding site" evidence="14">
    <location>
        <position position="83"/>
    </location>
    <ligand>
        <name>[4Fe-4S] cluster</name>
        <dbReference type="ChEBI" id="CHEBI:49883"/>
        <label>1</label>
    </ligand>
</feature>
<dbReference type="InterPro" id="IPR005839">
    <property type="entry name" value="Methylthiotransferase"/>
</dbReference>
<dbReference type="InterPro" id="IPR002792">
    <property type="entry name" value="TRAM_dom"/>
</dbReference>
<dbReference type="NCBIfam" id="TIGR01574">
    <property type="entry name" value="miaB-methiolase"/>
    <property type="match status" value="1"/>
</dbReference>
<keyword evidence="6 14" id="KW-0819">tRNA processing</keyword>
<protein>
    <recommendedName>
        <fullName evidence="10 14">tRNA-2-methylthio-N(6)-dimethylallyladenosine synthase</fullName>
        <ecNumber evidence="10 14">2.8.4.3</ecNumber>
    </recommendedName>
    <alternativeName>
        <fullName evidence="14">(Dimethylallyl)adenosine tRNA methylthiotransferase MiaB</fullName>
    </alternativeName>
    <alternativeName>
        <fullName evidence="14">tRNA-i(6)A37 methylthiotransferase</fullName>
    </alternativeName>
</protein>
<dbReference type="Proteomes" id="UP000676649">
    <property type="component" value="Chromosome"/>
</dbReference>
<dbReference type="RefSeq" id="WP_215580881.1">
    <property type="nucleotide sequence ID" value="NZ_CP073754.1"/>
</dbReference>
<evidence type="ECO:0000313" key="19">
    <source>
        <dbReference type="Proteomes" id="UP000676649"/>
    </source>
</evidence>
<keyword evidence="4 14" id="KW-0808">Transferase</keyword>
<dbReference type="GO" id="GO:0051539">
    <property type="term" value="F:4 iron, 4 sulfur cluster binding"/>
    <property type="evidence" value="ECO:0007669"/>
    <property type="project" value="UniProtKB-UniRule"/>
</dbReference>
<feature type="binding site" evidence="14">
    <location>
        <position position="161"/>
    </location>
    <ligand>
        <name>[4Fe-4S] cluster</name>
        <dbReference type="ChEBI" id="CHEBI:49883"/>
        <label>2</label>
        <note>4Fe-4S-S-AdoMet</note>
    </ligand>
</feature>
<dbReference type="SFLD" id="SFLDS00029">
    <property type="entry name" value="Radical_SAM"/>
    <property type="match status" value="1"/>
</dbReference>
<dbReference type="NCBIfam" id="TIGR00089">
    <property type="entry name" value="MiaB/RimO family radical SAM methylthiotransferase"/>
    <property type="match status" value="1"/>
</dbReference>
<feature type="binding site" evidence="14">
    <location>
        <position position="49"/>
    </location>
    <ligand>
        <name>[4Fe-4S] cluster</name>
        <dbReference type="ChEBI" id="CHEBI:49883"/>
        <label>1</label>
    </ligand>
</feature>
<dbReference type="AlphaFoldDB" id="A0A975R874"/>
<organism evidence="18 19">
    <name type="scientific">Methylomonas paludis</name>
    <dbReference type="NCBI Taxonomy" id="1173101"/>
    <lineage>
        <taxon>Bacteria</taxon>
        <taxon>Pseudomonadati</taxon>
        <taxon>Pseudomonadota</taxon>
        <taxon>Gammaproteobacteria</taxon>
        <taxon>Methylococcales</taxon>
        <taxon>Methylococcaceae</taxon>
        <taxon>Methylomonas</taxon>
    </lineage>
</organism>
<dbReference type="SFLD" id="SFLDG01082">
    <property type="entry name" value="B12-binding_domain_containing"/>
    <property type="match status" value="1"/>
</dbReference>
<dbReference type="EMBL" id="CP073754">
    <property type="protein sequence ID" value="QWF70070.1"/>
    <property type="molecule type" value="Genomic_DNA"/>
</dbReference>
<dbReference type="Gene3D" id="3.80.30.20">
    <property type="entry name" value="tm_1862 like domain"/>
    <property type="match status" value="1"/>
</dbReference>
<accession>A0A975R874</accession>
<evidence type="ECO:0000256" key="3">
    <source>
        <dbReference type="ARBA" id="ARBA00022490"/>
    </source>
</evidence>
<dbReference type="SMART" id="SM00729">
    <property type="entry name" value="Elp3"/>
    <property type="match status" value="1"/>
</dbReference>
<dbReference type="InterPro" id="IPR020612">
    <property type="entry name" value="Methylthiotransferase_CS"/>
</dbReference>
<dbReference type="InterPro" id="IPR013848">
    <property type="entry name" value="Methylthiotransferase_N"/>
</dbReference>
<evidence type="ECO:0000256" key="10">
    <source>
        <dbReference type="ARBA" id="ARBA00033765"/>
    </source>
</evidence>
<dbReference type="FunFam" id="3.80.30.20:FF:000001">
    <property type="entry name" value="tRNA-2-methylthio-N(6)-dimethylallyladenosine synthase 2"/>
    <property type="match status" value="1"/>
</dbReference>
<dbReference type="CDD" id="cd01335">
    <property type="entry name" value="Radical_SAM"/>
    <property type="match status" value="1"/>
</dbReference>
<dbReference type="SFLD" id="SFLDG01061">
    <property type="entry name" value="methylthiotransferase"/>
    <property type="match status" value="1"/>
</dbReference>
<keyword evidence="8 14" id="KW-0408">Iron</keyword>
<dbReference type="Pfam" id="PF04055">
    <property type="entry name" value="Radical_SAM"/>
    <property type="match status" value="1"/>
</dbReference>
<feature type="binding site" evidence="14">
    <location>
        <position position="164"/>
    </location>
    <ligand>
        <name>[4Fe-4S] cluster</name>
        <dbReference type="ChEBI" id="CHEBI:49883"/>
        <label>2</label>
        <note>4Fe-4S-S-AdoMet</note>
    </ligand>
</feature>
<evidence type="ECO:0000259" key="16">
    <source>
        <dbReference type="PROSITE" id="PS51449"/>
    </source>
</evidence>
<dbReference type="InterPro" id="IPR023404">
    <property type="entry name" value="rSAM_horseshoe"/>
</dbReference>
<dbReference type="InterPro" id="IPR038135">
    <property type="entry name" value="Methylthiotransferase_N_sf"/>
</dbReference>
<keyword evidence="5 14" id="KW-0949">S-adenosyl-L-methionine</keyword>
<keyword evidence="19" id="KW-1185">Reference proteome</keyword>
<comment type="catalytic activity">
    <reaction evidence="13">
        <text>N(6)-dimethylallyladenosine(37) in tRNA + (sulfur carrier)-SH + AH2 + 2 S-adenosyl-L-methionine = 2-methylsulfanyl-N(6)-dimethylallyladenosine(37) in tRNA + (sulfur carrier)-H + 5'-deoxyadenosine + L-methionine + A + S-adenosyl-L-homocysteine + 2 H(+)</text>
        <dbReference type="Rhea" id="RHEA:37067"/>
        <dbReference type="Rhea" id="RHEA-COMP:10375"/>
        <dbReference type="Rhea" id="RHEA-COMP:10376"/>
        <dbReference type="Rhea" id="RHEA-COMP:14737"/>
        <dbReference type="Rhea" id="RHEA-COMP:14739"/>
        <dbReference type="ChEBI" id="CHEBI:13193"/>
        <dbReference type="ChEBI" id="CHEBI:15378"/>
        <dbReference type="ChEBI" id="CHEBI:17319"/>
        <dbReference type="ChEBI" id="CHEBI:17499"/>
        <dbReference type="ChEBI" id="CHEBI:29917"/>
        <dbReference type="ChEBI" id="CHEBI:57844"/>
        <dbReference type="ChEBI" id="CHEBI:57856"/>
        <dbReference type="ChEBI" id="CHEBI:59789"/>
        <dbReference type="ChEBI" id="CHEBI:64428"/>
        <dbReference type="ChEBI" id="CHEBI:74415"/>
        <dbReference type="ChEBI" id="CHEBI:74417"/>
        <dbReference type="EC" id="2.8.4.3"/>
    </reaction>
    <physiologicalReaction direction="left-to-right" evidence="13">
        <dbReference type="Rhea" id="RHEA:37068"/>
    </physiologicalReaction>
</comment>
<evidence type="ECO:0000256" key="12">
    <source>
        <dbReference type="ARBA" id="ARBA00052380"/>
    </source>
</evidence>
<comment type="cofactor">
    <cofactor evidence="14">
        <name>[4Fe-4S] cluster</name>
        <dbReference type="ChEBI" id="CHEBI:49883"/>
    </cofactor>
    <text evidence="14">Binds 2 [4Fe-4S] clusters. One cluster is coordinated with 3 cysteines and an exchangeable S-adenosyl-L-methionine.</text>
</comment>
<dbReference type="GO" id="GO:0005829">
    <property type="term" value="C:cytosol"/>
    <property type="evidence" value="ECO:0007669"/>
    <property type="project" value="TreeGrafter"/>
</dbReference>
<dbReference type="SUPFAM" id="SSF102114">
    <property type="entry name" value="Radical SAM enzymes"/>
    <property type="match status" value="1"/>
</dbReference>
<evidence type="ECO:0000256" key="4">
    <source>
        <dbReference type="ARBA" id="ARBA00022679"/>
    </source>
</evidence>
<dbReference type="EC" id="2.8.4.3" evidence="10 14"/>
<dbReference type="KEGG" id="mpad:KEF85_12000"/>
<feature type="binding site" evidence="14">
    <location>
        <position position="12"/>
    </location>
    <ligand>
        <name>[4Fe-4S] cluster</name>
        <dbReference type="ChEBI" id="CHEBI:49883"/>
        <label>1</label>
    </ligand>
</feature>
<proteinExistence type="inferred from homology"/>
<evidence type="ECO:0000256" key="6">
    <source>
        <dbReference type="ARBA" id="ARBA00022694"/>
    </source>
</evidence>
<evidence type="ECO:0000256" key="13">
    <source>
        <dbReference type="ARBA" id="ARBA00052587"/>
    </source>
</evidence>
<evidence type="ECO:0000256" key="2">
    <source>
        <dbReference type="ARBA" id="ARBA00022485"/>
    </source>
</evidence>
<comment type="catalytic activity">
    <reaction evidence="11">
        <text>N(6)-dimethylallyladenosine(37) in tRNA + (sulfur carrier)-SH + AH2 + S-adenosyl-L-methionine = 2-thio-N(6)-dimethylallyladenosine(37) in tRNA + (sulfur carrier)-H + 5'-deoxyadenosine + L-methionine + A + H(+)</text>
        <dbReference type="Rhea" id="RHEA:36339"/>
        <dbReference type="Rhea" id="RHEA-COMP:10375"/>
        <dbReference type="Rhea" id="RHEA-COMP:10377"/>
        <dbReference type="Rhea" id="RHEA-COMP:14737"/>
        <dbReference type="Rhea" id="RHEA-COMP:14739"/>
        <dbReference type="ChEBI" id="CHEBI:13193"/>
        <dbReference type="ChEBI" id="CHEBI:15378"/>
        <dbReference type="ChEBI" id="CHEBI:17319"/>
        <dbReference type="ChEBI" id="CHEBI:17499"/>
        <dbReference type="ChEBI" id="CHEBI:29917"/>
        <dbReference type="ChEBI" id="CHEBI:57844"/>
        <dbReference type="ChEBI" id="CHEBI:59789"/>
        <dbReference type="ChEBI" id="CHEBI:64428"/>
        <dbReference type="ChEBI" id="CHEBI:74415"/>
        <dbReference type="ChEBI" id="CHEBI:74416"/>
    </reaction>
    <physiologicalReaction direction="left-to-right" evidence="11">
        <dbReference type="Rhea" id="RHEA:36340"/>
    </physiologicalReaction>
</comment>
<evidence type="ECO:0000256" key="9">
    <source>
        <dbReference type="ARBA" id="ARBA00023014"/>
    </source>
</evidence>
<dbReference type="InterPro" id="IPR006638">
    <property type="entry name" value="Elp3/MiaA/NifB-like_rSAM"/>
</dbReference>
<feature type="domain" description="TRAM" evidence="15">
    <location>
        <begin position="378"/>
        <end position="441"/>
    </location>
</feature>
<dbReference type="HAMAP" id="MF_01864">
    <property type="entry name" value="tRNA_metthiotr_MiaB"/>
    <property type="match status" value="1"/>
</dbReference>
<evidence type="ECO:0000256" key="1">
    <source>
        <dbReference type="ARBA" id="ARBA00003234"/>
    </source>
</evidence>
<keyword evidence="9 14" id="KW-0411">Iron-sulfur</keyword>
<comment type="subunit">
    <text evidence="14">Monomer.</text>
</comment>
<evidence type="ECO:0000259" key="15">
    <source>
        <dbReference type="PROSITE" id="PS50926"/>
    </source>
</evidence>
<dbReference type="GO" id="GO:0046872">
    <property type="term" value="F:metal ion binding"/>
    <property type="evidence" value="ECO:0007669"/>
    <property type="project" value="UniProtKB-KW"/>
</dbReference>
<keyword evidence="7 14" id="KW-0479">Metal-binding</keyword>
<comment type="catalytic activity">
    <reaction evidence="12">
        <text>2-thio-N(6)-dimethylallyladenosine(37) in tRNA + S-adenosyl-L-methionine = 2-methylsulfanyl-N(6)-dimethylallyladenosine(37) in tRNA + S-adenosyl-L-homocysteine + H(+)</text>
        <dbReference type="Rhea" id="RHEA:37063"/>
        <dbReference type="Rhea" id="RHEA-COMP:10376"/>
        <dbReference type="Rhea" id="RHEA-COMP:10377"/>
        <dbReference type="ChEBI" id="CHEBI:15378"/>
        <dbReference type="ChEBI" id="CHEBI:57856"/>
        <dbReference type="ChEBI" id="CHEBI:59789"/>
        <dbReference type="ChEBI" id="CHEBI:74416"/>
        <dbReference type="ChEBI" id="CHEBI:74417"/>
    </reaction>
    <physiologicalReaction direction="left-to-right" evidence="12">
        <dbReference type="Rhea" id="RHEA:37064"/>
    </physiologicalReaction>
</comment>
<comment type="subcellular location">
    <subcellularLocation>
        <location evidence="14">Cytoplasm</location>
    </subcellularLocation>
</comment>
<dbReference type="PANTHER" id="PTHR43020:SF2">
    <property type="entry name" value="MITOCHONDRIAL TRNA METHYLTHIOTRANSFERASE CDK5RAP1"/>
    <property type="match status" value="1"/>
</dbReference>
<comment type="function">
    <text evidence="1 14">Catalyzes the methylthiolation of N6-(dimethylallyl)adenosine (i(6)A), leading to the formation of 2-methylthio-N6-(dimethylallyl)adenosine (ms(2)i(6)A) at position 37 in tRNAs that read codons beginning with uridine.</text>
</comment>
<dbReference type="PROSITE" id="PS50926">
    <property type="entry name" value="TRAM"/>
    <property type="match status" value="1"/>
</dbReference>
<feature type="binding site" evidence="14">
    <location>
        <position position="157"/>
    </location>
    <ligand>
        <name>[4Fe-4S] cluster</name>
        <dbReference type="ChEBI" id="CHEBI:49883"/>
        <label>2</label>
        <note>4Fe-4S-S-AdoMet</note>
    </ligand>
</feature>
<dbReference type="InterPro" id="IPR006463">
    <property type="entry name" value="MiaB_methiolase"/>
</dbReference>
<evidence type="ECO:0000259" key="17">
    <source>
        <dbReference type="PROSITE" id="PS51918"/>
    </source>
</evidence>
<evidence type="ECO:0000256" key="7">
    <source>
        <dbReference type="ARBA" id="ARBA00022723"/>
    </source>
</evidence>
<evidence type="ECO:0000256" key="8">
    <source>
        <dbReference type="ARBA" id="ARBA00023004"/>
    </source>
</evidence>
<dbReference type="PROSITE" id="PS51449">
    <property type="entry name" value="MTTASE_N"/>
    <property type="match status" value="1"/>
</dbReference>
<gene>
    <name evidence="14 18" type="primary">miaB</name>
    <name evidence="18" type="ORF">KEF85_12000</name>
</gene>
<feature type="domain" description="MTTase N-terminal" evidence="16">
    <location>
        <begin position="3"/>
        <end position="120"/>
    </location>
</feature>
<dbReference type="Gene3D" id="3.40.50.12160">
    <property type="entry name" value="Methylthiotransferase, N-terminal domain"/>
    <property type="match status" value="1"/>
</dbReference>
<dbReference type="InterPro" id="IPR007197">
    <property type="entry name" value="rSAM"/>
</dbReference>
<feature type="domain" description="Radical SAM core" evidence="17">
    <location>
        <begin position="143"/>
        <end position="375"/>
    </location>
</feature>
<dbReference type="Pfam" id="PF00919">
    <property type="entry name" value="UPF0004"/>
    <property type="match status" value="1"/>
</dbReference>
<dbReference type="InterPro" id="IPR058240">
    <property type="entry name" value="rSAM_sf"/>
</dbReference>
<dbReference type="PROSITE" id="PS01278">
    <property type="entry name" value="MTTASE_RADICAL"/>
    <property type="match status" value="1"/>
</dbReference>
<evidence type="ECO:0000256" key="5">
    <source>
        <dbReference type="ARBA" id="ARBA00022691"/>
    </source>
</evidence>
<keyword evidence="2 14" id="KW-0004">4Fe-4S</keyword>
<dbReference type="Pfam" id="PF01938">
    <property type="entry name" value="TRAM"/>
    <property type="match status" value="1"/>
</dbReference>
<name>A0A975R874_9GAMM</name>
<dbReference type="PANTHER" id="PTHR43020">
    <property type="entry name" value="CDK5 REGULATORY SUBUNIT-ASSOCIATED PROTEIN 1"/>
    <property type="match status" value="1"/>
</dbReference>
<evidence type="ECO:0000256" key="11">
    <source>
        <dbReference type="ARBA" id="ARBA00050926"/>
    </source>
</evidence>
<sequence length="451" mass="50517">MAQKLYIQTNGCQMNEYDSDKMRDVLQASHGMELTEFPEQADVLLLNTCSIREKAQEKVFSAVGRWKKIKDKRPHVIIGVGGCVASQEGEALQKRAPYVDIVFGPQTLHRLPELLNQVRAGKKHVVDISFPEIEKFDNLPEPRAEGPKAYVSVMEGCSKYCTYCVVPYTRGEEVSRPLQDVIFEINTLAQQGVREVNLLGQNVNAYRGQLPDGEIASFALLLHYVAAVDGIDRIRFTTSHPLEFTDDIIEAYAEIPQLVNHLHLPVQSGSNRILAEMKRGHKREDYLEIIRKVKAVRPDISLSSDFIIGFPGETEQDFADTLDLIEQVGYDFSYSFIFSPRPGTPAADFPDDVSMAVKEQRLKTLQTRLNEMTMAIGEAMIGTVQTVLVEGISRKNPLHLTGRTENNRAVNFAGHPRLTGQFVDVYIAESLPNSLRGRLVESSLEKIAQIA</sequence>
<evidence type="ECO:0000256" key="14">
    <source>
        <dbReference type="HAMAP-Rule" id="MF_01864"/>
    </source>
</evidence>